<keyword evidence="14" id="KW-0547">Nucleotide-binding</keyword>
<proteinExistence type="inferred from homology"/>
<dbReference type="Gene3D" id="1.10.10.830">
    <property type="entry name" value="Ile-tRNA synthetase CP2 domain-like"/>
    <property type="match status" value="1"/>
</dbReference>
<keyword evidence="31" id="KW-1185">Reference proteome</keyword>
<dbReference type="FunFam" id="3.90.190.20:FF:000031">
    <property type="entry name" value="Folylpolyglutamate synthase"/>
    <property type="match status" value="1"/>
</dbReference>
<dbReference type="SUPFAM" id="SSF50677">
    <property type="entry name" value="ValRS/IleRS/LeuRS editing domain"/>
    <property type="match status" value="1"/>
</dbReference>
<evidence type="ECO:0000256" key="13">
    <source>
        <dbReference type="ARBA" id="ARBA00022723"/>
    </source>
</evidence>
<dbReference type="Gene3D" id="3.90.190.20">
    <property type="entry name" value="Mur ligase, C-terminal domain"/>
    <property type="match status" value="1"/>
</dbReference>
<evidence type="ECO:0000256" key="6">
    <source>
        <dbReference type="ARBA" id="ARBA00005594"/>
    </source>
</evidence>
<dbReference type="FunFam" id="3.40.1190.10:FF:000009">
    <property type="entry name" value="Folylpolyglutamate synthase"/>
    <property type="match status" value="1"/>
</dbReference>
<evidence type="ECO:0000256" key="18">
    <source>
        <dbReference type="ARBA" id="ARBA00022917"/>
    </source>
</evidence>
<evidence type="ECO:0000256" key="12">
    <source>
        <dbReference type="ARBA" id="ARBA00022598"/>
    </source>
</evidence>
<evidence type="ECO:0000256" key="23">
    <source>
        <dbReference type="ARBA" id="ARBA00030876"/>
    </source>
</evidence>
<evidence type="ECO:0000256" key="5">
    <source>
        <dbReference type="ARBA" id="ARBA00005150"/>
    </source>
</evidence>
<keyword evidence="21" id="KW-0030">Aminoacyl-tRNA synthetase</keyword>
<protein>
    <recommendedName>
        <fullName evidence="27">Isoleucine--tRNA ligase, mitochondrial</fullName>
        <ecNumber evidence="9">6.1.1.5</ecNumber>
        <ecNumber evidence="8">6.3.2.17</ecNumber>
    </recommendedName>
    <alternativeName>
        <fullName evidence="23">Folylpoly-gamma-glutamate synthetase</fullName>
    </alternativeName>
    <alternativeName>
        <fullName evidence="24">Isoleucyl-tRNA synthetase</fullName>
    </alternativeName>
    <alternativeName>
        <fullName evidence="22">Tetrahydrofolylpolyglutamate synthase</fullName>
    </alternativeName>
</protein>
<evidence type="ECO:0000256" key="10">
    <source>
        <dbReference type="ARBA" id="ARBA00022490"/>
    </source>
</evidence>
<dbReference type="SUPFAM" id="SSF47323">
    <property type="entry name" value="Anticodon-binding domain of a subclass of class I aminoacyl-tRNA synthetases"/>
    <property type="match status" value="1"/>
</dbReference>
<dbReference type="GO" id="GO:0006428">
    <property type="term" value="P:isoleucyl-tRNA aminoacylation"/>
    <property type="evidence" value="ECO:0007669"/>
    <property type="project" value="InterPro"/>
</dbReference>
<dbReference type="PANTHER" id="PTHR42765:SF1">
    <property type="entry name" value="ISOLEUCINE--TRNA LIGASE, MITOCHONDRIAL"/>
    <property type="match status" value="1"/>
</dbReference>
<dbReference type="NCBIfam" id="TIGR01499">
    <property type="entry name" value="folC"/>
    <property type="match status" value="1"/>
</dbReference>
<comment type="caution">
    <text evidence="30">The sequence shown here is derived from an EMBL/GenBank/DDBJ whole genome shotgun (WGS) entry which is preliminary data.</text>
</comment>
<dbReference type="GO" id="GO:0002161">
    <property type="term" value="F:aminoacyl-tRNA deacylase activity"/>
    <property type="evidence" value="ECO:0007669"/>
    <property type="project" value="InterPro"/>
</dbReference>
<dbReference type="PROSITE" id="PS01012">
    <property type="entry name" value="FOLYLPOLYGLU_SYNT_2"/>
    <property type="match status" value="1"/>
</dbReference>
<dbReference type="GO" id="GO:0006730">
    <property type="term" value="P:one-carbon metabolic process"/>
    <property type="evidence" value="ECO:0007669"/>
    <property type="project" value="UniProtKB-KW"/>
</dbReference>
<keyword evidence="20" id="KW-0472">Membrane</keyword>
<evidence type="ECO:0000259" key="28">
    <source>
        <dbReference type="Pfam" id="PF00133"/>
    </source>
</evidence>
<reference evidence="30" key="1">
    <citation type="submission" date="2022-10" db="EMBL/GenBank/DDBJ databases">
        <title>Tapping the CABI collections for fungal endophytes: first genome assemblies for Collariella, Neodidymelliopsis, Ascochyta clinopodiicola, Didymella pomorum, Didymosphaeria variabile, Neocosmospora piperis and Neocucurbitaria cava.</title>
        <authorList>
            <person name="Hill R."/>
        </authorList>
    </citation>
    <scope>NUCLEOTIDE SEQUENCE</scope>
    <source>
        <strain evidence="30">IMI 355082</strain>
    </source>
</reference>
<dbReference type="InterPro" id="IPR001412">
    <property type="entry name" value="aa-tRNA-synth_I_CS"/>
</dbReference>
<dbReference type="InterPro" id="IPR036565">
    <property type="entry name" value="Mur-like_cat_sf"/>
</dbReference>
<evidence type="ECO:0000256" key="11">
    <source>
        <dbReference type="ARBA" id="ARBA00022563"/>
    </source>
</evidence>
<evidence type="ECO:0000256" key="22">
    <source>
        <dbReference type="ARBA" id="ARBA00030592"/>
    </source>
</evidence>
<dbReference type="GO" id="GO:0004822">
    <property type="term" value="F:isoleucine-tRNA ligase activity"/>
    <property type="evidence" value="ECO:0007669"/>
    <property type="project" value="UniProtKB-EC"/>
</dbReference>
<dbReference type="SUPFAM" id="SSF52374">
    <property type="entry name" value="Nucleotidylyl transferase"/>
    <property type="match status" value="1"/>
</dbReference>
<evidence type="ECO:0000256" key="26">
    <source>
        <dbReference type="ARBA" id="ARBA00048359"/>
    </source>
</evidence>
<dbReference type="InterPro" id="IPR002301">
    <property type="entry name" value="Ile-tRNA-ligase"/>
</dbReference>
<accession>A0A9W8Z464</accession>
<evidence type="ECO:0000256" key="9">
    <source>
        <dbReference type="ARBA" id="ARBA00013165"/>
    </source>
</evidence>
<dbReference type="FunFam" id="3.40.50.620:FF:000111">
    <property type="entry name" value="Mitochondrial isoleucyl-tRNA synthetase"/>
    <property type="match status" value="1"/>
</dbReference>
<dbReference type="InterPro" id="IPR018109">
    <property type="entry name" value="Folylpolyglutamate_synth_CS"/>
</dbReference>
<evidence type="ECO:0000256" key="19">
    <source>
        <dbReference type="ARBA" id="ARBA00023128"/>
    </source>
</evidence>
<dbReference type="PRINTS" id="PR00984">
    <property type="entry name" value="TRNASYNTHILE"/>
</dbReference>
<evidence type="ECO:0000256" key="20">
    <source>
        <dbReference type="ARBA" id="ARBA00023136"/>
    </source>
</evidence>
<evidence type="ECO:0000256" key="4">
    <source>
        <dbReference type="ARBA" id="ARBA00004496"/>
    </source>
</evidence>
<evidence type="ECO:0000256" key="15">
    <source>
        <dbReference type="ARBA" id="ARBA00022792"/>
    </source>
</evidence>
<dbReference type="InterPro" id="IPR036615">
    <property type="entry name" value="Mur_ligase_C_dom_sf"/>
</dbReference>
<dbReference type="Pfam" id="PF00133">
    <property type="entry name" value="tRNA-synt_1"/>
    <property type="match status" value="1"/>
</dbReference>
<keyword evidence="11" id="KW-0554">One-carbon metabolism</keyword>
<comment type="catalytic activity">
    <reaction evidence="25">
        <text>(6S)-5,6,7,8-tetrahydrofolyl-(gamma-L-Glu)(n) + L-glutamate + ATP = (6S)-5,6,7,8-tetrahydrofolyl-(gamma-L-Glu)(n+1) + ADP + phosphate + H(+)</text>
        <dbReference type="Rhea" id="RHEA:10580"/>
        <dbReference type="Rhea" id="RHEA-COMP:14738"/>
        <dbReference type="Rhea" id="RHEA-COMP:14740"/>
        <dbReference type="ChEBI" id="CHEBI:15378"/>
        <dbReference type="ChEBI" id="CHEBI:29985"/>
        <dbReference type="ChEBI" id="CHEBI:30616"/>
        <dbReference type="ChEBI" id="CHEBI:43474"/>
        <dbReference type="ChEBI" id="CHEBI:141005"/>
        <dbReference type="ChEBI" id="CHEBI:456216"/>
        <dbReference type="EC" id="6.3.2.17"/>
    </reaction>
</comment>
<evidence type="ECO:0000256" key="21">
    <source>
        <dbReference type="ARBA" id="ARBA00023146"/>
    </source>
</evidence>
<keyword evidence="16" id="KW-0067">ATP-binding</keyword>
<evidence type="ECO:0000256" key="27">
    <source>
        <dbReference type="ARBA" id="ARBA00068280"/>
    </source>
</evidence>
<comment type="pathway">
    <text evidence="5">Cofactor biosynthesis; tetrahydrofolylpolyglutamate biosynthesis.</text>
</comment>
<evidence type="ECO:0000256" key="25">
    <source>
        <dbReference type="ARBA" id="ARBA00047493"/>
    </source>
</evidence>
<dbReference type="InterPro" id="IPR014729">
    <property type="entry name" value="Rossmann-like_a/b/a_fold"/>
</dbReference>
<dbReference type="PROSITE" id="PS01011">
    <property type="entry name" value="FOLYLPOLYGLU_SYNT_1"/>
    <property type="match status" value="1"/>
</dbReference>
<dbReference type="Gene3D" id="3.90.740.10">
    <property type="entry name" value="Valyl/Leucyl/Isoleucyl-tRNA synthetase, editing domain"/>
    <property type="match status" value="1"/>
</dbReference>
<keyword evidence="12 30" id="KW-0436">Ligase</keyword>
<keyword evidence="19" id="KW-0496">Mitochondrion</keyword>
<keyword evidence="10" id="KW-0963">Cytoplasm</keyword>
<evidence type="ECO:0000256" key="8">
    <source>
        <dbReference type="ARBA" id="ARBA00013025"/>
    </source>
</evidence>
<feature type="domain" description="Aminoacyl-tRNA synthetase class Ia" evidence="28">
    <location>
        <begin position="35"/>
        <end position="687"/>
    </location>
</feature>
<evidence type="ECO:0000313" key="30">
    <source>
        <dbReference type="EMBL" id="KAJ4397423.1"/>
    </source>
</evidence>
<dbReference type="Gene3D" id="1.10.730.20">
    <property type="match status" value="1"/>
</dbReference>
<dbReference type="OrthoDB" id="10264412at2759"/>
<name>A0A9W8Z464_9PEZI</name>
<dbReference type="InterPro" id="IPR009080">
    <property type="entry name" value="tRNAsynth_Ia_anticodon-bd"/>
</dbReference>
<dbReference type="InterPro" id="IPR001645">
    <property type="entry name" value="Folylpolyglutamate_synth"/>
</dbReference>
<feature type="domain" description="Methionyl/Valyl/Leucyl/Isoleucyl-tRNA synthetase anticodon-binding" evidence="29">
    <location>
        <begin position="731"/>
        <end position="822"/>
    </location>
</feature>
<dbReference type="GO" id="GO:0032543">
    <property type="term" value="P:mitochondrial translation"/>
    <property type="evidence" value="ECO:0007669"/>
    <property type="project" value="TreeGrafter"/>
</dbReference>
<evidence type="ECO:0000256" key="3">
    <source>
        <dbReference type="ARBA" id="ARBA00004305"/>
    </source>
</evidence>
<dbReference type="GO" id="GO:0005759">
    <property type="term" value="C:mitochondrial matrix"/>
    <property type="evidence" value="ECO:0007669"/>
    <property type="project" value="UniProtKB-SubCell"/>
</dbReference>
<keyword evidence="17" id="KW-0460">Magnesium</keyword>
<dbReference type="EC" id="6.3.2.17" evidence="8"/>
<dbReference type="GO" id="GO:0004326">
    <property type="term" value="F:tetrahydrofolylpolyglutamate synthase activity"/>
    <property type="evidence" value="ECO:0007669"/>
    <property type="project" value="UniProtKB-EC"/>
</dbReference>
<evidence type="ECO:0000256" key="24">
    <source>
        <dbReference type="ARBA" id="ARBA00032665"/>
    </source>
</evidence>
<dbReference type="GO" id="GO:0005743">
    <property type="term" value="C:mitochondrial inner membrane"/>
    <property type="evidence" value="ECO:0007669"/>
    <property type="project" value="UniProtKB-SubCell"/>
</dbReference>
<dbReference type="EMBL" id="JAPEVB010000001">
    <property type="protein sequence ID" value="KAJ4397423.1"/>
    <property type="molecule type" value="Genomic_DNA"/>
</dbReference>
<dbReference type="InterPro" id="IPR033708">
    <property type="entry name" value="Anticodon_Ile_BEm"/>
</dbReference>
<dbReference type="InterPro" id="IPR002300">
    <property type="entry name" value="aa-tRNA-synth_Ia"/>
</dbReference>
<sequence length="1502" mass="166947">MSKSWQSTIRLPKASFPPRPAPQLRDQYLQRCTTALYEWQLAHRPESKPFLLHDGPPYANGALHVGHALNKILKDIILRVKVQQGHRVSYVPGWDCHGLPIELKALEAHAGSAKSKHNMDAAHMTPVQVRASARELASRTVLSQMDEFRSYAVMADWEGRWTTMDPEFEIRQLELFLGMVQRGLIYRRFKPVYWSPSSGTALAEAELEYRDDHTSTAAYVKYTMELKSVRPGLPRELTAVIWTTTPWTLPANQAIAVHNELEYVAFIHGADTLIVARECLNRICKEVLEIDPDTVEIVYSFAGSELQGCVYHNPLKGTDAAKQPIIHAEFVSSTSGSGLVHLAPGHGHDDYEVCKSLDLEISAPVDDRGHFSADAYPQEPDRLQGLFAQGKGNAAVLELLGASVLHSHKYLHKYPYDWRTKKPIIVRATAQWFADVAGIKQEALRALDDVKFVPSSGRTRLESFVKGRSEWCISRQRAWGVPIPALYDSNGEAIMTEESVRHIISVIRERGTDAWWSDDLSDPAWIPQSMQGQGQYRRGTDTMDVWFDSGSSWTHEGGNRADVYLEGSDQHRGWFQSSLLTRVAAAGTVSPGGGSLIDQTVGLAPFKHLITHGFTLDKNGKKMSKSLGNTLTPNEVMQGSLLPPVKRKKDKNAPKEVVQSSDPQYDALGADALRLWAASSDYTHDVVIGTPVLKSIHTSLIKYRTITKMLLGSMLETARTTPLTATDHIAVIQLRDTMGEVSKAYDSFEFYKGFSALNRWVNNDLSAFYLEALKDRLYCGDGGGALEPIFWGMMRMLAPITPMLVEEAWDHAPKWLKKDAVHPLQQLYSSPIIDESRLPGDEGKLRKAIPVLEAVHAGIKSATELARRAKLMGSSLQCSIVLEVPDVTIVEILQQFGDELEALFVVSSVKINEGLPGTAEWRQEMDFQVPSIDGSSTDVRCKVWVLPPREHKCPRCWRYVAPKEDELCLHAMRHALNKLIFAFPYRFERPLFTRVRGFQTRTMSSPSGRTYADAIDILNTLQTPFAVIEARRKAGIKPNESSIGEIKTYWARLGHTPEDLNRLNVIHVAGTKGKGSVCAFVASILAQHQRSRSLPRKIGLLTSPHLIAVRERIRLDGRPISEDAFARYFFEVFDLLSSAPAKPEDAPTAEVGSKLIYARYLTLMAFHVFLREGVDAAVIETGVGGEFDATNVVEQPVVTGISTLGIDHVFVLGETVEKIAWHKAGIMKAGCKAFSVEQVAFPATEAVLRERAEERGTELSVVSVDERLERSVVKVRPDAAFQKRNASLAVALAETALERIDPEGFKRSEEDLPVAFKEGIEKVEWRGRCEIKDEGRVRWHIDGAHTTDSLKVAAKWFTSECGAGSSGPRVLIFNQQGRTEAIDFLDGLHAAAQTPDGTSFDYVMFCTNVTYASTGYKRDFVNHQYDPEAIKKLTVQHQFADRWSVLDPKAKLSVVASIEETINQVRSLTESLKEGETVQALITGSLHLVGGALGILEGADAL</sequence>
<keyword evidence="18" id="KW-0648">Protein biosynthesis</keyword>
<evidence type="ECO:0000256" key="7">
    <source>
        <dbReference type="ARBA" id="ARBA00008276"/>
    </source>
</evidence>
<dbReference type="Pfam" id="PF08264">
    <property type="entry name" value="Anticodon_1"/>
    <property type="match status" value="1"/>
</dbReference>
<comment type="subcellular location">
    <subcellularLocation>
        <location evidence="4">Cytoplasm</location>
    </subcellularLocation>
    <subcellularLocation>
        <location evidence="2">Mitochondrion inner membrane</location>
    </subcellularLocation>
    <subcellularLocation>
        <location evidence="3">Mitochondrion matrix</location>
    </subcellularLocation>
</comment>
<comment type="cofactor">
    <cofactor evidence="1">
        <name>a monovalent cation</name>
        <dbReference type="ChEBI" id="CHEBI:60242"/>
    </cofactor>
</comment>
<evidence type="ECO:0000256" key="14">
    <source>
        <dbReference type="ARBA" id="ARBA00022741"/>
    </source>
</evidence>
<evidence type="ECO:0000256" key="1">
    <source>
        <dbReference type="ARBA" id="ARBA00001944"/>
    </source>
</evidence>
<gene>
    <name evidence="30" type="primary">ISM1</name>
    <name evidence="30" type="ORF">N0V93_001651</name>
</gene>
<dbReference type="InterPro" id="IPR009008">
    <property type="entry name" value="Val/Leu/Ile-tRNA-synth_edit"/>
</dbReference>
<dbReference type="EC" id="6.1.1.5" evidence="9"/>
<comment type="similarity">
    <text evidence="6">Belongs to the class-I aminoacyl-tRNA synthetase family.</text>
</comment>
<comment type="similarity">
    <text evidence="7">Belongs to the folylpolyglutamate synthase family.</text>
</comment>
<dbReference type="GO" id="GO:0046872">
    <property type="term" value="F:metal ion binding"/>
    <property type="evidence" value="ECO:0007669"/>
    <property type="project" value="UniProtKB-KW"/>
</dbReference>
<dbReference type="GO" id="GO:0000049">
    <property type="term" value="F:tRNA binding"/>
    <property type="evidence" value="ECO:0007669"/>
    <property type="project" value="InterPro"/>
</dbReference>
<dbReference type="GO" id="GO:0005524">
    <property type="term" value="F:ATP binding"/>
    <property type="evidence" value="ECO:0007669"/>
    <property type="project" value="UniProtKB-KW"/>
</dbReference>
<comment type="catalytic activity">
    <reaction evidence="26">
        <text>tRNA(Ile) + L-isoleucine + ATP = L-isoleucyl-tRNA(Ile) + AMP + diphosphate</text>
        <dbReference type="Rhea" id="RHEA:11060"/>
        <dbReference type="Rhea" id="RHEA-COMP:9666"/>
        <dbReference type="Rhea" id="RHEA-COMP:9695"/>
        <dbReference type="ChEBI" id="CHEBI:30616"/>
        <dbReference type="ChEBI" id="CHEBI:33019"/>
        <dbReference type="ChEBI" id="CHEBI:58045"/>
        <dbReference type="ChEBI" id="CHEBI:78442"/>
        <dbReference type="ChEBI" id="CHEBI:78528"/>
        <dbReference type="ChEBI" id="CHEBI:456215"/>
        <dbReference type="EC" id="6.1.1.5"/>
    </reaction>
</comment>
<dbReference type="CDD" id="cd07960">
    <property type="entry name" value="Anticodon_Ia_Ile_BEm"/>
    <property type="match status" value="1"/>
</dbReference>
<dbReference type="SUPFAM" id="SSF53244">
    <property type="entry name" value="MurD-like peptide ligases, peptide-binding domain"/>
    <property type="match status" value="1"/>
</dbReference>
<dbReference type="PANTHER" id="PTHR42765">
    <property type="entry name" value="SOLEUCYL-TRNA SYNTHETASE"/>
    <property type="match status" value="1"/>
</dbReference>
<evidence type="ECO:0000259" key="29">
    <source>
        <dbReference type="Pfam" id="PF08264"/>
    </source>
</evidence>
<dbReference type="PROSITE" id="PS00178">
    <property type="entry name" value="AA_TRNA_LIGASE_I"/>
    <property type="match status" value="1"/>
</dbReference>
<organism evidence="30 31">
    <name type="scientific">Gnomoniopsis smithogilvyi</name>
    <dbReference type="NCBI Taxonomy" id="1191159"/>
    <lineage>
        <taxon>Eukaryota</taxon>
        <taxon>Fungi</taxon>
        <taxon>Dikarya</taxon>
        <taxon>Ascomycota</taxon>
        <taxon>Pezizomycotina</taxon>
        <taxon>Sordariomycetes</taxon>
        <taxon>Sordariomycetidae</taxon>
        <taxon>Diaporthales</taxon>
        <taxon>Gnomoniaceae</taxon>
        <taxon>Gnomoniopsis</taxon>
    </lineage>
</organism>
<dbReference type="SUPFAM" id="SSF53623">
    <property type="entry name" value="MurD-like peptide ligases, catalytic domain"/>
    <property type="match status" value="1"/>
</dbReference>
<dbReference type="InterPro" id="IPR050081">
    <property type="entry name" value="Ile-tRNA_ligase"/>
</dbReference>
<dbReference type="Gene3D" id="3.40.50.620">
    <property type="entry name" value="HUPs"/>
    <property type="match status" value="2"/>
</dbReference>
<dbReference type="Gene3D" id="3.40.1190.10">
    <property type="entry name" value="Mur-like, catalytic domain"/>
    <property type="match status" value="1"/>
</dbReference>
<evidence type="ECO:0000256" key="2">
    <source>
        <dbReference type="ARBA" id="ARBA00004273"/>
    </source>
</evidence>
<evidence type="ECO:0000256" key="16">
    <source>
        <dbReference type="ARBA" id="ARBA00022840"/>
    </source>
</evidence>
<dbReference type="InterPro" id="IPR013155">
    <property type="entry name" value="M/V/L/I-tRNA-synth_anticd-bd"/>
</dbReference>
<dbReference type="NCBIfam" id="TIGR00392">
    <property type="entry name" value="ileS"/>
    <property type="match status" value="1"/>
</dbReference>
<evidence type="ECO:0000256" key="17">
    <source>
        <dbReference type="ARBA" id="ARBA00022842"/>
    </source>
</evidence>
<keyword evidence="15" id="KW-0999">Mitochondrion inner membrane</keyword>
<dbReference type="Proteomes" id="UP001140453">
    <property type="component" value="Unassembled WGS sequence"/>
</dbReference>
<evidence type="ECO:0000313" key="31">
    <source>
        <dbReference type="Proteomes" id="UP001140453"/>
    </source>
</evidence>
<keyword evidence="13" id="KW-0479">Metal-binding</keyword>